<dbReference type="RefSeq" id="WP_106318012.1">
    <property type="nucleotide sequence ID" value="NZ_BOMO01000022.1"/>
</dbReference>
<dbReference type="PANTHER" id="PTHR43792:SF1">
    <property type="entry name" value="N-ACETYLTRANSFERASE DOMAIN-CONTAINING PROTEIN"/>
    <property type="match status" value="1"/>
</dbReference>
<dbReference type="GO" id="GO:0016747">
    <property type="term" value="F:acyltransferase activity, transferring groups other than amino-acyl groups"/>
    <property type="evidence" value="ECO:0007669"/>
    <property type="project" value="InterPro"/>
</dbReference>
<protein>
    <submittedName>
        <fullName evidence="2">RimJ/RimL family protein N-acetyltransferase</fullName>
    </submittedName>
</protein>
<dbReference type="Pfam" id="PF13302">
    <property type="entry name" value="Acetyltransf_3"/>
    <property type="match status" value="1"/>
</dbReference>
<dbReference type="InterPro" id="IPR016181">
    <property type="entry name" value="Acyl_CoA_acyltransferase"/>
</dbReference>
<dbReference type="InterPro" id="IPR051531">
    <property type="entry name" value="N-acetyltransferase"/>
</dbReference>
<dbReference type="PANTHER" id="PTHR43792">
    <property type="entry name" value="GNAT FAMILY, PUTATIVE (AFU_ORTHOLOGUE AFUA_3G00765)-RELATED-RELATED"/>
    <property type="match status" value="1"/>
</dbReference>
<name>A0A2T0KHQ3_9ACTN</name>
<sequence>MIELRTERLLLRQWRDDDLDALAPMYADPEVMRYIRDGSVQSREETAAHLDRMRQHWDEHGYGLFAAELMATGELTGWAGLAVPYFLPEVMPAVEIGWRLGRSFWGAGLATEGARAALRFGLVDRGLERLVSIRQVENVRSARVMEKIGLTFDRRTTVPGNGRTVDVYVITRERYVHGRL</sequence>
<evidence type="ECO:0000259" key="1">
    <source>
        <dbReference type="PROSITE" id="PS51186"/>
    </source>
</evidence>
<evidence type="ECO:0000313" key="2">
    <source>
        <dbReference type="EMBL" id="PRX22961.1"/>
    </source>
</evidence>
<reference evidence="2 3" key="1">
    <citation type="submission" date="2018-03" db="EMBL/GenBank/DDBJ databases">
        <title>Genomic Encyclopedia of Archaeal and Bacterial Type Strains, Phase II (KMG-II): from individual species to whole genera.</title>
        <authorList>
            <person name="Goeker M."/>
        </authorList>
    </citation>
    <scope>NUCLEOTIDE SEQUENCE [LARGE SCALE GENOMIC DNA]</scope>
    <source>
        <strain evidence="2 3">DSM 43146</strain>
    </source>
</reference>
<dbReference type="Proteomes" id="UP000239415">
    <property type="component" value="Unassembled WGS sequence"/>
</dbReference>
<dbReference type="InterPro" id="IPR000182">
    <property type="entry name" value="GNAT_dom"/>
</dbReference>
<dbReference type="EMBL" id="PVMZ01000004">
    <property type="protein sequence ID" value="PRX22961.1"/>
    <property type="molecule type" value="Genomic_DNA"/>
</dbReference>
<evidence type="ECO:0000313" key="3">
    <source>
        <dbReference type="Proteomes" id="UP000239415"/>
    </source>
</evidence>
<dbReference type="AlphaFoldDB" id="A0A2T0KHQ3"/>
<proteinExistence type="predicted"/>
<dbReference type="PROSITE" id="PS51186">
    <property type="entry name" value="GNAT"/>
    <property type="match status" value="1"/>
</dbReference>
<feature type="domain" description="N-acetyltransferase" evidence="1">
    <location>
        <begin position="9"/>
        <end position="173"/>
    </location>
</feature>
<accession>A0A2T0KHQ3</accession>
<dbReference type="Gene3D" id="3.40.630.30">
    <property type="match status" value="1"/>
</dbReference>
<keyword evidence="3" id="KW-1185">Reference proteome</keyword>
<dbReference type="OrthoDB" id="3533156at2"/>
<organism evidence="2 3">
    <name type="scientific">Actinoplanes italicus</name>
    <dbReference type="NCBI Taxonomy" id="113567"/>
    <lineage>
        <taxon>Bacteria</taxon>
        <taxon>Bacillati</taxon>
        <taxon>Actinomycetota</taxon>
        <taxon>Actinomycetes</taxon>
        <taxon>Micromonosporales</taxon>
        <taxon>Micromonosporaceae</taxon>
        <taxon>Actinoplanes</taxon>
    </lineage>
</organism>
<gene>
    <name evidence="2" type="ORF">CLV67_104489</name>
</gene>
<comment type="caution">
    <text evidence="2">The sequence shown here is derived from an EMBL/GenBank/DDBJ whole genome shotgun (WGS) entry which is preliminary data.</text>
</comment>
<dbReference type="SUPFAM" id="SSF55729">
    <property type="entry name" value="Acyl-CoA N-acyltransferases (Nat)"/>
    <property type="match status" value="1"/>
</dbReference>
<keyword evidence="2" id="KW-0808">Transferase</keyword>